<feature type="signal peptide" evidence="9">
    <location>
        <begin position="1"/>
        <end position="21"/>
    </location>
</feature>
<keyword evidence="2" id="KW-1003">Cell membrane</keyword>
<gene>
    <name evidence="10" type="ORF">HPB48_010855</name>
</gene>
<evidence type="ECO:0000256" key="9">
    <source>
        <dbReference type="SAM" id="SignalP"/>
    </source>
</evidence>
<dbReference type="EMBL" id="JABSTR010000009">
    <property type="protein sequence ID" value="KAH9379360.1"/>
    <property type="molecule type" value="Genomic_DNA"/>
</dbReference>
<dbReference type="AlphaFoldDB" id="A0A9J6GXK6"/>
<name>A0A9J6GXK6_HAELO</name>
<evidence type="ECO:0000256" key="3">
    <source>
        <dbReference type="ARBA" id="ARBA00022692"/>
    </source>
</evidence>
<comment type="subcellular location">
    <subcellularLocation>
        <location evidence="1">Cell membrane</location>
        <topology evidence="1">Multi-pass membrane protein</topology>
    </subcellularLocation>
</comment>
<dbReference type="PANTHER" id="PTHR42643">
    <property type="entry name" value="IONOTROPIC RECEPTOR 20A-RELATED"/>
    <property type="match status" value="1"/>
</dbReference>
<keyword evidence="3 8" id="KW-0812">Transmembrane</keyword>
<evidence type="ECO:0000256" key="7">
    <source>
        <dbReference type="ARBA" id="ARBA00023180"/>
    </source>
</evidence>
<evidence type="ECO:0000313" key="10">
    <source>
        <dbReference type="EMBL" id="KAH9379360.1"/>
    </source>
</evidence>
<feature type="transmembrane region" description="Helical" evidence="8">
    <location>
        <begin position="247"/>
        <end position="264"/>
    </location>
</feature>
<keyword evidence="9" id="KW-0732">Signal</keyword>
<comment type="caution">
    <text evidence="10">The sequence shown here is derived from an EMBL/GenBank/DDBJ whole genome shotgun (WGS) entry which is preliminary data.</text>
</comment>
<dbReference type="InterPro" id="IPR052192">
    <property type="entry name" value="Insect_Ionotropic_Sensory_Rcpt"/>
</dbReference>
<dbReference type="VEuPathDB" id="VectorBase:HLOH_064516"/>
<evidence type="ECO:0000256" key="2">
    <source>
        <dbReference type="ARBA" id="ARBA00022475"/>
    </source>
</evidence>
<proteinExistence type="predicted"/>
<evidence type="ECO:0000256" key="1">
    <source>
        <dbReference type="ARBA" id="ARBA00004651"/>
    </source>
</evidence>
<feature type="transmembrane region" description="Helical" evidence="8">
    <location>
        <begin position="306"/>
        <end position="325"/>
    </location>
</feature>
<protein>
    <recommendedName>
        <fullName evidence="12">Ionotropic receptor</fullName>
    </recommendedName>
</protein>
<reference evidence="10 11" key="1">
    <citation type="journal article" date="2020" name="Cell">
        <title>Large-Scale Comparative Analyses of Tick Genomes Elucidate Their Genetic Diversity and Vector Capacities.</title>
        <authorList>
            <consortium name="Tick Genome and Microbiome Consortium (TIGMIC)"/>
            <person name="Jia N."/>
            <person name="Wang J."/>
            <person name="Shi W."/>
            <person name="Du L."/>
            <person name="Sun Y."/>
            <person name="Zhan W."/>
            <person name="Jiang J.F."/>
            <person name="Wang Q."/>
            <person name="Zhang B."/>
            <person name="Ji P."/>
            <person name="Bell-Sakyi L."/>
            <person name="Cui X.M."/>
            <person name="Yuan T.T."/>
            <person name="Jiang B.G."/>
            <person name="Yang W.F."/>
            <person name="Lam T.T."/>
            <person name="Chang Q.C."/>
            <person name="Ding S.J."/>
            <person name="Wang X.J."/>
            <person name="Zhu J.G."/>
            <person name="Ruan X.D."/>
            <person name="Zhao L."/>
            <person name="Wei J.T."/>
            <person name="Ye R.Z."/>
            <person name="Que T.C."/>
            <person name="Du C.H."/>
            <person name="Zhou Y.H."/>
            <person name="Cheng J.X."/>
            <person name="Dai P.F."/>
            <person name="Guo W.B."/>
            <person name="Han X.H."/>
            <person name="Huang E.J."/>
            <person name="Li L.F."/>
            <person name="Wei W."/>
            <person name="Gao Y.C."/>
            <person name="Liu J.Z."/>
            <person name="Shao H.Z."/>
            <person name="Wang X."/>
            <person name="Wang C.C."/>
            <person name="Yang T.C."/>
            <person name="Huo Q.B."/>
            <person name="Li W."/>
            <person name="Chen H.Y."/>
            <person name="Chen S.E."/>
            <person name="Zhou L.G."/>
            <person name="Ni X.B."/>
            <person name="Tian J.H."/>
            <person name="Sheng Y."/>
            <person name="Liu T."/>
            <person name="Pan Y.S."/>
            <person name="Xia L.Y."/>
            <person name="Li J."/>
            <person name="Zhao F."/>
            <person name="Cao W.C."/>
        </authorList>
    </citation>
    <scope>NUCLEOTIDE SEQUENCE [LARGE SCALE GENOMIC DNA]</scope>
    <source>
        <strain evidence="10">HaeL-2018</strain>
    </source>
</reference>
<dbReference type="Proteomes" id="UP000821853">
    <property type="component" value="Unassembled WGS sequence"/>
</dbReference>
<keyword evidence="4 8" id="KW-1133">Transmembrane helix</keyword>
<dbReference type="PANTHER" id="PTHR42643:SF24">
    <property type="entry name" value="IONOTROPIC RECEPTOR 60A"/>
    <property type="match status" value="1"/>
</dbReference>
<keyword evidence="5 8" id="KW-0472">Membrane</keyword>
<feature type="chain" id="PRO_5039891083" description="Ionotropic receptor" evidence="9">
    <location>
        <begin position="22"/>
        <end position="531"/>
    </location>
</feature>
<organism evidence="10 11">
    <name type="scientific">Haemaphysalis longicornis</name>
    <name type="common">Bush tick</name>
    <dbReference type="NCBI Taxonomy" id="44386"/>
    <lineage>
        <taxon>Eukaryota</taxon>
        <taxon>Metazoa</taxon>
        <taxon>Ecdysozoa</taxon>
        <taxon>Arthropoda</taxon>
        <taxon>Chelicerata</taxon>
        <taxon>Arachnida</taxon>
        <taxon>Acari</taxon>
        <taxon>Parasitiformes</taxon>
        <taxon>Ixodida</taxon>
        <taxon>Ixodoidea</taxon>
        <taxon>Ixodidae</taxon>
        <taxon>Haemaphysalinae</taxon>
        <taxon>Haemaphysalis</taxon>
    </lineage>
</organism>
<dbReference type="OMA" id="MFIMANN"/>
<dbReference type="GO" id="GO:0005886">
    <property type="term" value="C:plasma membrane"/>
    <property type="evidence" value="ECO:0007669"/>
    <property type="project" value="UniProtKB-SubCell"/>
</dbReference>
<keyword evidence="7" id="KW-0325">Glycoprotein</keyword>
<evidence type="ECO:0008006" key="12">
    <source>
        <dbReference type="Google" id="ProtNLM"/>
    </source>
</evidence>
<evidence type="ECO:0000256" key="4">
    <source>
        <dbReference type="ARBA" id="ARBA00022989"/>
    </source>
</evidence>
<keyword evidence="6" id="KW-0675">Receptor</keyword>
<sequence>MRKLASLYIFAVVSLLKQSATTPSNILQCVLNDTSFLHLPNVIGKNVQVHIVASSACLEETHGGIMHFLSRSSEPMTAFFTRLSAVGGHPHTCDGTIWLKTTYIHHLCVRSVIMFVCGRPPWNRYFRSLPMYITYLLVDTRVQTDAGHLASDAVLREFSQEVNFLEAIRRDAFFDISFRQMKKFIKSLVLDSIIYNPFQEITQTTAFSMCHPQLSIFRYVETLEFKFFVKKPRRFPKSGALVLQLEWPVWVTLALTYIFFLVFLRAQIFLGLGTCSSGTNEIAFGLISPILQHTAVVQFRGRSLSVWRATFGMWLILAVVVSSTFKGRLFSLLKNIPHMETLRQFNADNDDYIGYTAAIVECTGNSQVIPTSPILTFPAGDNYGTCFIYRTNSRSPTKMFIMANNFPQRILHVVTQQLDALGYTWVEGELGGAMAGPAVPDASPYKTALAELLQQGFEAGLFHQARDLDNFKAVYGRARMVMINAPLDNGTLNLGDLEPYFGTLALGITASLVALLAEYLRYHSRGCFIVS</sequence>
<evidence type="ECO:0000313" key="11">
    <source>
        <dbReference type="Proteomes" id="UP000821853"/>
    </source>
</evidence>
<accession>A0A9J6GXK6</accession>
<keyword evidence="11" id="KW-1185">Reference proteome</keyword>
<evidence type="ECO:0000256" key="5">
    <source>
        <dbReference type="ARBA" id="ARBA00023136"/>
    </source>
</evidence>
<evidence type="ECO:0000256" key="6">
    <source>
        <dbReference type="ARBA" id="ARBA00023170"/>
    </source>
</evidence>
<evidence type="ECO:0000256" key="8">
    <source>
        <dbReference type="SAM" id="Phobius"/>
    </source>
</evidence>